<comment type="caution">
    <text evidence="2">The sequence shown here is derived from an EMBL/GenBank/DDBJ whole genome shotgun (WGS) entry which is preliminary data.</text>
</comment>
<dbReference type="EMBL" id="VDEP01000137">
    <property type="protein sequence ID" value="KAA1129374.1"/>
    <property type="molecule type" value="Genomic_DNA"/>
</dbReference>
<dbReference type="AlphaFoldDB" id="A0A5B0RXW7"/>
<feature type="chain" id="PRO_5022815046" evidence="1">
    <location>
        <begin position="30"/>
        <end position="686"/>
    </location>
</feature>
<feature type="signal peptide" evidence="1">
    <location>
        <begin position="1"/>
        <end position="29"/>
    </location>
</feature>
<name>A0A5B0RXW7_PUCGR</name>
<organism evidence="2 3">
    <name type="scientific">Puccinia graminis f. sp. tritici</name>
    <dbReference type="NCBI Taxonomy" id="56615"/>
    <lineage>
        <taxon>Eukaryota</taxon>
        <taxon>Fungi</taxon>
        <taxon>Dikarya</taxon>
        <taxon>Basidiomycota</taxon>
        <taxon>Pucciniomycotina</taxon>
        <taxon>Pucciniomycetes</taxon>
        <taxon>Pucciniales</taxon>
        <taxon>Pucciniaceae</taxon>
        <taxon>Puccinia</taxon>
    </lineage>
</organism>
<dbReference type="Proteomes" id="UP000325313">
    <property type="component" value="Unassembled WGS sequence"/>
</dbReference>
<evidence type="ECO:0000256" key="1">
    <source>
        <dbReference type="SAM" id="SignalP"/>
    </source>
</evidence>
<gene>
    <name evidence="2" type="ORF">PGTUg99_030953</name>
</gene>
<keyword evidence="1" id="KW-0732">Signal</keyword>
<proteinExistence type="predicted"/>
<evidence type="ECO:0000313" key="2">
    <source>
        <dbReference type="EMBL" id="KAA1129374.1"/>
    </source>
</evidence>
<accession>A0A5B0RXW7</accession>
<reference evidence="2 3" key="1">
    <citation type="submission" date="2019-05" db="EMBL/GenBank/DDBJ databases">
        <title>Emergence of the Ug99 lineage of the wheat stem rust pathogen through somatic hybridization.</title>
        <authorList>
            <person name="Li F."/>
            <person name="Upadhyaya N.M."/>
            <person name="Sperschneider J."/>
            <person name="Matny O."/>
            <person name="Nguyen-Phuc H."/>
            <person name="Mago R."/>
            <person name="Raley C."/>
            <person name="Miller M.E."/>
            <person name="Silverstein K.A.T."/>
            <person name="Henningsen E."/>
            <person name="Hirsch C.D."/>
            <person name="Visser B."/>
            <person name="Pretorius Z.A."/>
            <person name="Steffenson B.J."/>
            <person name="Schwessinger B."/>
            <person name="Dodds P.N."/>
            <person name="Figueroa M."/>
        </authorList>
    </citation>
    <scope>NUCLEOTIDE SEQUENCE [LARGE SCALE GENOMIC DNA]</scope>
    <source>
        <strain evidence="2 3">Ug99</strain>
    </source>
</reference>
<evidence type="ECO:0000313" key="3">
    <source>
        <dbReference type="Proteomes" id="UP000325313"/>
    </source>
</evidence>
<protein>
    <submittedName>
        <fullName evidence="2">Uncharacterized protein</fullName>
    </submittedName>
</protein>
<sequence>MMRPSRPSICHVTLVFFCSWIRIIQLGSCSESFIPSSPIRALEKSSIDQPEPISPSRFKRKRPDCDRWDVRKRTPQANGLIGVAPIKSYNAPSLVPLESPDSLKETWQASQRPSKEISFDLNVALDADGEPLNQSPRVLTASRSPETMTDLRSSDVEYQLEDFTTSAAIPRQEVQPILDSRRPGAQEPSTKDQRVWAGARFSRVDLEKPRAVQIRRFDRFPQWGADTTTAAHYLAHFDRGIREYHKLIPHMSSRAKTYENRGKIQFNSLPTPTKEIASIASIVGTESNVIVPVTDLVQLFRTLTRWVLFTHAHLLVHHKIRPEEQRIRVTDMFSWLLAEVFEPTNCPPLLGQFPGDVEQYELSKYRPIQLRLVQYLAHDKDHDHGYQISLVIVGIWYKTFHPEFWNDRFGSDQKYWEFFESTIEQSARGKNPLKSWEHLRPTFSDQNQLDDFQLVNLATLIPTHKQGKLMSLWRPDLLDSLSRFENAILNRAIEIYRNFPGPGNSNKLSCIDLPVAVNAGGKDKSGLYRYAHAVRLTRADDRTLPFSTLQHRLRILLRNCHDIHYNLHKSLPIENFQDTKMAYERFLEWLYEQLFSPKDSLPVFGGAEFQIKIQPIGNRLDFAKQFETIPTYLIKSLAGGPPSFHLFQCSGSILGYWYYKFNHKFWVQHFRTEDNYFKLLAQSVTT</sequence>